<evidence type="ECO:0000313" key="2">
    <source>
        <dbReference type="Proteomes" id="UP000051012"/>
    </source>
</evidence>
<evidence type="ECO:0008006" key="3">
    <source>
        <dbReference type="Google" id="ProtNLM"/>
    </source>
</evidence>
<sequence length="150" mass="16345">MKSTLFYKVTLGFLFLLLTYTPYLSAQNLPVMIYGGSNDERCFAIVEAANNDGYLLAGWTKSYGPGTPAFSNVLAVKVDSFGVPQGGYISQGIFDDEGHSLTQTLDGGYAMTGWTKSYGFFPSDSSDIFVVKTDSIGTLQWGYVYGSPWC</sequence>
<feature type="non-terminal residue" evidence="1">
    <location>
        <position position="150"/>
    </location>
</feature>
<dbReference type="Proteomes" id="UP000051012">
    <property type="component" value="Unassembled WGS sequence"/>
</dbReference>
<protein>
    <recommendedName>
        <fullName evidence="3">Bacterial repeat domain-containing protein</fullName>
    </recommendedName>
</protein>
<gene>
    <name evidence="1" type="ORF">AMJ52_09575</name>
</gene>
<dbReference type="PANTHER" id="PTHR42754:SF1">
    <property type="entry name" value="LIPOPROTEIN"/>
    <property type="match status" value="1"/>
</dbReference>
<name>A0A0S7Y7X9_UNCT6</name>
<reference evidence="1 2" key="1">
    <citation type="journal article" date="2015" name="Microbiome">
        <title>Genomic resolution of linkages in carbon, nitrogen, and sulfur cycling among widespread estuary sediment bacteria.</title>
        <authorList>
            <person name="Baker B.J."/>
            <person name="Lazar C.S."/>
            <person name="Teske A.P."/>
            <person name="Dick G.J."/>
        </authorList>
    </citation>
    <scope>NUCLEOTIDE SEQUENCE [LARGE SCALE GENOMIC DNA]</scope>
    <source>
        <strain evidence="1">DG_78</strain>
    </source>
</reference>
<evidence type="ECO:0000313" key="1">
    <source>
        <dbReference type="EMBL" id="KPJ70682.1"/>
    </source>
</evidence>
<comment type="caution">
    <text evidence="1">The sequence shown here is derived from an EMBL/GenBank/DDBJ whole genome shotgun (WGS) entry which is preliminary data.</text>
</comment>
<organism evidence="1 2">
    <name type="scientific">candidate division TA06 bacterium DG_78</name>
    <dbReference type="NCBI Taxonomy" id="1703772"/>
    <lineage>
        <taxon>Bacteria</taxon>
        <taxon>Bacteria division TA06</taxon>
    </lineage>
</organism>
<dbReference type="PANTHER" id="PTHR42754">
    <property type="entry name" value="ENDOGLUCANASE"/>
    <property type="match status" value="1"/>
</dbReference>
<accession>A0A0S7Y7X9</accession>
<dbReference type="EMBL" id="LJNI01000163">
    <property type="protein sequence ID" value="KPJ70682.1"/>
    <property type="molecule type" value="Genomic_DNA"/>
</dbReference>
<proteinExistence type="predicted"/>
<dbReference type="AlphaFoldDB" id="A0A0S7Y7X9"/>